<dbReference type="EnsemblPlants" id="EMT15310">
    <property type="protein sequence ID" value="EMT15310"/>
    <property type="gene ID" value="F775_08747"/>
</dbReference>
<evidence type="ECO:0000313" key="1">
    <source>
        <dbReference type="EnsemblPlants" id="EMT15310"/>
    </source>
</evidence>
<dbReference type="AlphaFoldDB" id="N1R0A1"/>
<protein>
    <submittedName>
        <fullName evidence="1">Uncharacterized protein</fullName>
    </submittedName>
</protein>
<organism evidence="1">
    <name type="scientific">Aegilops tauschii</name>
    <name type="common">Tausch's goatgrass</name>
    <name type="synonym">Aegilops squarrosa</name>
    <dbReference type="NCBI Taxonomy" id="37682"/>
    <lineage>
        <taxon>Eukaryota</taxon>
        <taxon>Viridiplantae</taxon>
        <taxon>Streptophyta</taxon>
        <taxon>Embryophyta</taxon>
        <taxon>Tracheophyta</taxon>
        <taxon>Spermatophyta</taxon>
        <taxon>Magnoliopsida</taxon>
        <taxon>Liliopsida</taxon>
        <taxon>Poales</taxon>
        <taxon>Poaceae</taxon>
        <taxon>BOP clade</taxon>
        <taxon>Pooideae</taxon>
        <taxon>Triticodae</taxon>
        <taxon>Triticeae</taxon>
        <taxon>Triticinae</taxon>
        <taxon>Aegilops</taxon>
    </lineage>
</organism>
<accession>N1R0A1</accession>
<sequence length="86" mass="9178">MTRTATLSTLLLLPLAFLLLLPLPVPAPRGTICTSEGCLFWVAYAQIGCPTGAVCDWNGVCSRHDCNFTLCKNYGNHPAAATTLLP</sequence>
<reference evidence="1" key="1">
    <citation type="submission" date="2015-06" db="UniProtKB">
        <authorList>
            <consortium name="EnsemblPlants"/>
        </authorList>
    </citation>
    <scope>IDENTIFICATION</scope>
</reference>
<name>N1R0A1_AEGTA</name>
<proteinExistence type="predicted"/>